<protein>
    <recommendedName>
        <fullName evidence="3">ATP-binding protein</fullName>
    </recommendedName>
</protein>
<evidence type="ECO:0008006" key="3">
    <source>
        <dbReference type="Google" id="ProtNLM"/>
    </source>
</evidence>
<evidence type="ECO:0000313" key="1">
    <source>
        <dbReference type="EMBL" id="MBM0105609.1"/>
    </source>
</evidence>
<dbReference type="InterPro" id="IPR027417">
    <property type="entry name" value="P-loop_NTPase"/>
</dbReference>
<dbReference type="EMBL" id="JAEVLS010000002">
    <property type="protein sequence ID" value="MBM0105609.1"/>
    <property type="molecule type" value="Genomic_DNA"/>
</dbReference>
<reference evidence="1 2" key="1">
    <citation type="journal article" date="2021" name="Int. J. Syst. Evol. Microbiol.">
        <title>Steroidobacter gossypii sp. nov., isolated from soil of cotton cropping field.</title>
        <authorList>
            <person name="Huang R."/>
            <person name="Yang S."/>
            <person name="Zhen C."/>
            <person name="Liu W."/>
        </authorList>
    </citation>
    <scope>NUCLEOTIDE SEQUENCE [LARGE SCALE GENOMIC DNA]</scope>
    <source>
        <strain evidence="1 2">S1-65</strain>
    </source>
</reference>
<proteinExistence type="predicted"/>
<dbReference type="SUPFAM" id="SSF52540">
    <property type="entry name" value="P-loop containing nucleoside triphosphate hydrolases"/>
    <property type="match status" value="1"/>
</dbReference>
<gene>
    <name evidence="1" type="ORF">JM946_12655</name>
</gene>
<organism evidence="1 2">
    <name type="scientific">Steroidobacter gossypii</name>
    <dbReference type="NCBI Taxonomy" id="2805490"/>
    <lineage>
        <taxon>Bacteria</taxon>
        <taxon>Pseudomonadati</taxon>
        <taxon>Pseudomonadota</taxon>
        <taxon>Gammaproteobacteria</taxon>
        <taxon>Steroidobacterales</taxon>
        <taxon>Steroidobacteraceae</taxon>
        <taxon>Steroidobacter</taxon>
    </lineage>
</organism>
<name>A0ABS1WX93_9GAMM</name>
<dbReference type="RefSeq" id="WP_203167644.1">
    <property type="nucleotide sequence ID" value="NZ_JAEVLS010000002.1"/>
</dbReference>
<dbReference type="Gene3D" id="3.40.50.300">
    <property type="entry name" value="P-loop containing nucleotide triphosphate hydrolases"/>
    <property type="match status" value="1"/>
</dbReference>
<sequence length="218" mass="24098">MQSGVRRKDGELILVAGASGSGKTLYSMRACAPAARLIVWDSHLEWWGRGCTPVRSISELARVLSTKEPGQWAYIGPVDSRSFTGFCRVALCAMKLEPCTIVVEELADVSTPAKAPKAWGELLRWARKLGCTVYGITQRPAESDKTLAGNATRIVCHALGSDLDAAYMTRYMPVSKERLLALDYERMEYLERLKNRTMRAGFNAPPAGGKKKKQSRSR</sequence>
<comment type="caution">
    <text evidence="1">The sequence shown here is derived from an EMBL/GenBank/DDBJ whole genome shotgun (WGS) entry which is preliminary data.</text>
</comment>
<evidence type="ECO:0000313" key="2">
    <source>
        <dbReference type="Proteomes" id="UP000661077"/>
    </source>
</evidence>
<accession>A0ABS1WX93</accession>
<dbReference type="Proteomes" id="UP000661077">
    <property type="component" value="Unassembled WGS sequence"/>
</dbReference>
<keyword evidence="2" id="KW-1185">Reference proteome</keyword>